<feature type="signal peptide" evidence="2">
    <location>
        <begin position="1"/>
        <end position="20"/>
    </location>
</feature>
<comment type="caution">
    <text evidence="3">The sequence shown here is derived from an EMBL/GenBank/DDBJ whole genome shotgun (WGS) entry which is preliminary data.</text>
</comment>
<dbReference type="AlphaFoldDB" id="A0A9W9DUE5"/>
<reference evidence="3" key="1">
    <citation type="submission" date="2022-08" db="EMBL/GenBank/DDBJ databases">
        <title>A Global Phylogenomic Analysis of the Shiitake Genus Lentinula.</title>
        <authorList>
            <consortium name="DOE Joint Genome Institute"/>
            <person name="Sierra-Patev S."/>
            <person name="Min B."/>
            <person name="Naranjo-Ortiz M."/>
            <person name="Looney B."/>
            <person name="Konkel Z."/>
            <person name="Slot J.C."/>
            <person name="Sakamoto Y."/>
            <person name="Steenwyk J.L."/>
            <person name="Rokas A."/>
            <person name="Carro J."/>
            <person name="Camarero S."/>
            <person name="Ferreira P."/>
            <person name="Molpeceres G."/>
            <person name="Ruiz-Duenas F.J."/>
            <person name="Serrano A."/>
            <person name="Henrissat B."/>
            <person name="Drula E."/>
            <person name="Hughes K.W."/>
            <person name="Mata J.L."/>
            <person name="Ishikawa N.K."/>
            <person name="Vargas-Isla R."/>
            <person name="Ushijima S."/>
            <person name="Smith C.A."/>
            <person name="Ahrendt S."/>
            <person name="Andreopoulos W."/>
            <person name="He G."/>
            <person name="Labutti K."/>
            <person name="Lipzen A."/>
            <person name="Ng V."/>
            <person name="Riley R."/>
            <person name="Sandor L."/>
            <person name="Barry K."/>
            <person name="Martinez A.T."/>
            <person name="Xiao Y."/>
            <person name="Gibbons J.G."/>
            <person name="Terashima K."/>
            <person name="Grigoriev I.V."/>
            <person name="Hibbett D.S."/>
        </authorList>
    </citation>
    <scope>NUCLEOTIDE SEQUENCE</scope>
    <source>
        <strain evidence="3">JLM2183</strain>
    </source>
</reference>
<name>A0A9W9DUE5_9AGAR</name>
<evidence type="ECO:0000256" key="2">
    <source>
        <dbReference type="SAM" id="SignalP"/>
    </source>
</evidence>
<dbReference type="OrthoDB" id="2877712at2759"/>
<evidence type="ECO:0000256" key="1">
    <source>
        <dbReference type="SAM" id="MobiDB-lite"/>
    </source>
</evidence>
<evidence type="ECO:0000313" key="4">
    <source>
        <dbReference type="Proteomes" id="UP001150266"/>
    </source>
</evidence>
<gene>
    <name evidence="3" type="ORF">J3R30DRAFT_1351569</name>
</gene>
<sequence length="239" mass="26392">MFSDSMLTLVVAAFFLAAHAMPHPRLGISTNRTVSVQPKLSPRDHTPVPASEKTNSLKGRSGDDDSRQAFVQEWLDQLTIDYHPGSRCSRYGTNVATFLPRNLTATIADRRLLTKQGNHNRGIFTLRNRGVVKLVTIFPNGDGQDHESAACEVESLKAFGQNVMAGFVTLPNEKNSVGVIIMDKVDGIPFWFTKEWTASLTPKKEKLDLLGSPKNQVGNVIYDLLTQGKPHFGWACSLL</sequence>
<accession>A0A9W9DUE5</accession>
<dbReference type="Proteomes" id="UP001150266">
    <property type="component" value="Unassembled WGS sequence"/>
</dbReference>
<protein>
    <submittedName>
        <fullName evidence="3">Uncharacterized protein</fullName>
    </submittedName>
</protein>
<keyword evidence="4" id="KW-1185">Reference proteome</keyword>
<evidence type="ECO:0000313" key="3">
    <source>
        <dbReference type="EMBL" id="KAJ4485404.1"/>
    </source>
</evidence>
<feature type="region of interest" description="Disordered" evidence="1">
    <location>
        <begin position="33"/>
        <end position="64"/>
    </location>
</feature>
<proteinExistence type="predicted"/>
<organism evidence="3 4">
    <name type="scientific">Lentinula aciculospora</name>
    <dbReference type="NCBI Taxonomy" id="153920"/>
    <lineage>
        <taxon>Eukaryota</taxon>
        <taxon>Fungi</taxon>
        <taxon>Dikarya</taxon>
        <taxon>Basidiomycota</taxon>
        <taxon>Agaricomycotina</taxon>
        <taxon>Agaricomycetes</taxon>
        <taxon>Agaricomycetidae</taxon>
        <taxon>Agaricales</taxon>
        <taxon>Marasmiineae</taxon>
        <taxon>Omphalotaceae</taxon>
        <taxon>Lentinula</taxon>
    </lineage>
</organism>
<keyword evidence="2" id="KW-0732">Signal</keyword>
<feature type="chain" id="PRO_5040995977" evidence="2">
    <location>
        <begin position="21"/>
        <end position="239"/>
    </location>
</feature>
<dbReference type="EMBL" id="JAOTPV010000003">
    <property type="protein sequence ID" value="KAJ4485404.1"/>
    <property type="molecule type" value="Genomic_DNA"/>
</dbReference>